<dbReference type="PROSITE" id="PS51257">
    <property type="entry name" value="PROKAR_LIPOPROTEIN"/>
    <property type="match status" value="1"/>
</dbReference>
<feature type="signal peptide" evidence="1">
    <location>
        <begin position="1"/>
        <end position="28"/>
    </location>
</feature>
<keyword evidence="1" id="KW-0732">Signal</keyword>
<dbReference type="AlphaFoldDB" id="A0A1M5GV39"/>
<keyword evidence="4" id="KW-1185">Reference proteome</keyword>
<dbReference type="OrthoDB" id="1245443at2"/>
<evidence type="ECO:0000313" key="3">
    <source>
        <dbReference type="EMBL" id="SHG07548.1"/>
    </source>
</evidence>
<dbReference type="RefSeq" id="WP_139249816.1">
    <property type="nucleotide sequence ID" value="NZ_FQUM01000037.1"/>
</dbReference>
<name>A0A1M5GV39_9BACT</name>
<evidence type="ECO:0000259" key="2">
    <source>
        <dbReference type="Pfam" id="PF22599"/>
    </source>
</evidence>
<gene>
    <name evidence="3" type="ORF">SAMN05444274_1371</name>
</gene>
<feature type="chain" id="PRO_5012770503" description="SecDF P1 head subdomain domain-containing protein" evidence="1">
    <location>
        <begin position="29"/>
        <end position="277"/>
    </location>
</feature>
<reference evidence="3 4" key="1">
    <citation type="submission" date="2016-11" db="EMBL/GenBank/DDBJ databases">
        <authorList>
            <person name="Jaros S."/>
            <person name="Januszkiewicz K."/>
            <person name="Wedrychowicz H."/>
        </authorList>
    </citation>
    <scope>NUCLEOTIDE SEQUENCE [LARGE SCALE GENOMIC DNA]</scope>
    <source>
        <strain evidence="3 4">DSM 26910</strain>
    </source>
</reference>
<dbReference type="STRING" id="1484053.SAMN05444274_1371"/>
<evidence type="ECO:0000256" key="1">
    <source>
        <dbReference type="SAM" id="SignalP"/>
    </source>
</evidence>
<dbReference type="Gene3D" id="3.30.1360.200">
    <property type="match status" value="1"/>
</dbReference>
<dbReference type="Pfam" id="PF22599">
    <property type="entry name" value="SecDF_P1_head"/>
    <property type="match status" value="1"/>
</dbReference>
<dbReference type="Proteomes" id="UP000184164">
    <property type="component" value="Unassembled WGS sequence"/>
</dbReference>
<dbReference type="InterPro" id="IPR054384">
    <property type="entry name" value="SecDF_P1_head"/>
</dbReference>
<evidence type="ECO:0000313" key="4">
    <source>
        <dbReference type="Proteomes" id="UP000184164"/>
    </source>
</evidence>
<proteinExistence type="predicted"/>
<sequence length="277" mass="31725">MTNRMISTKTRILTIGLILISFSLTSCGQNRQEKTAAIIDKLNLIENQKTNYKFQIEPLKYQASGEDSIKIVEIENQLSDKEIAKRISSAFNEIFSDKEINEIYDFIQTSAFEKFFNSNETYKVINSKFKDIDNEIDGITKKFSETVEKPTKKFEPIPVDKEDGFYETVNYSYSTTNEKVQLADKPSLTSRDILEVKKTYSNYNDRAEISIVFTKDGARKFYLLTKENIGKPIPIVIAKHIVSMPIVNSEIIGGRASISGDFTEEEIDKMIEILKEK</sequence>
<feature type="domain" description="SecDF P1 head subdomain" evidence="2">
    <location>
        <begin position="175"/>
        <end position="274"/>
    </location>
</feature>
<dbReference type="EMBL" id="FQUM01000037">
    <property type="protein sequence ID" value="SHG07548.1"/>
    <property type="molecule type" value="Genomic_DNA"/>
</dbReference>
<accession>A0A1M5GV39</accession>
<organism evidence="3 4">
    <name type="scientific">Mariniphaga anaerophila</name>
    <dbReference type="NCBI Taxonomy" id="1484053"/>
    <lineage>
        <taxon>Bacteria</taxon>
        <taxon>Pseudomonadati</taxon>
        <taxon>Bacteroidota</taxon>
        <taxon>Bacteroidia</taxon>
        <taxon>Marinilabiliales</taxon>
        <taxon>Prolixibacteraceae</taxon>
        <taxon>Mariniphaga</taxon>
    </lineage>
</organism>
<protein>
    <recommendedName>
        <fullName evidence="2">SecDF P1 head subdomain domain-containing protein</fullName>
    </recommendedName>
</protein>